<dbReference type="Gene3D" id="3.60.10.10">
    <property type="entry name" value="Endonuclease/exonuclease/phosphatase"/>
    <property type="match status" value="1"/>
</dbReference>
<dbReference type="AlphaFoldDB" id="A0A9R1ULM7"/>
<organism evidence="1 2">
    <name type="scientific">Lactuca sativa</name>
    <name type="common">Garden lettuce</name>
    <dbReference type="NCBI Taxonomy" id="4236"/>
    <lineage>
        <taxon>Eukaryota</taxon>
        <taxon>Viridiplantae</taxon>
        <taxon>Streptophyta</taxon>
        <taxon>Embryophyta</taxon>
        <taxon>Tracheophyta</taxon>
        <taxon>Spermatophyta</taxon>
        <taxon>Magnoliopsida</taxon>
        <taxon>eudicotyledons</taxon>
        <taxon>Gunneridae</taxon>
        <taxon>Pentapetalae</taxon>
        <taxon>asterids</taxon>
        <taxon>campanulids</taxon>
        <taxon>Asterales</taxon>
        <taxon>Asteraceae</taxon>
        <taxon>Cichorioideae</taxon>
        <taxon>Cichorieae</taxon>
        <taxon>Lactucinae</taxon>
        <taxon>Lactuca</taxon>
    </lineage>
</organism>
<protein>
    <recommendedName>
        <fullName evidence="3">Endonuclease/exonuclease/phosphatase domain-containing protein</fullName>
    </recommendedName>
</protein>
<name>A0A9R1ULM7_LACSA</name>
<accession>A0A9R1ULM7</accession>
<proteinExistence type="predicted"/>
<dbReference type="InterPro" id="IPR036691">
    <property type="entry name" value="Endo/exonu/phosph_ase_sf"/>
</dbReference>
<evidence type="ECO:0008006" key="3">
    <source>
        <dbReference type="Google" id="ProtNLM"/>
    </source>
</evidence>
<evidence type="ECO:0000313" key="2">
    <source>
        <dbReference type="Proteomes" id="UP000235145"/>
    </source>
</evidence>
<dbReference type="SUPFAM" id="SSF56219">
    <property type="entry name" value="DNase I-like"/>
    <property type="match status" value="1"/>
</dbReference>
<dbReference type="Proteomes" id="UP000235145">
    <property type="component" value="Unassembled WGS sequence"/>
</dbReference>
<keyword evidence="2" id="KW-1185">Reference proteome</keyword>
<sequence>MTSHWSPNGNCSDNHLVKKRKRCHEKTCDIPSKQTSSQIPLTSTMHFNPPSDINAPNLNLNQSTNFEYVPAVEASESSCADEETQISNYSNIDVKGCWDATEMDFEGVDSARRSSGLVMVIGSWVGILGHTIIANIYGPQTPLEKKALWRDLMQIKQNWSRNWLLFGDFNVVRRKEESFSSQFCEASARDFNQFIHEAGIQDFNMGGEQFTYMSYGSADAYVAAKPKHVKEATRKWRRIEHNKEDMEK</sequence>
<reference evidence="1 2" key="1">
    <citation type="journal article" date="2017" name="Nat. Commun.">
        <title>Genome assembly with in vitro proximity ligation data and whole-genome triplication in lettuce.</title>
        <authorList>
            <person name="Reyes-Chin-Wo S."/>
            <person name="Wang Z."/>
            <person name="Yang X."/>
            <person name="Kozik A."/>
            <person name="Arikit S."/>
            <person name="Song C."/>
            <person name="Xia L."/>
            <person name="Froenicke L."/>
            <person name="Lavelle D.O."/>
            <person name="Truco M.J."/>
            <person name="Xia R."/>
            <person name="Zhu S."/>
            <person name="Xu C."/>
            <person name="Xu H."/>
            <person name="Xu X."/>
            <person name="Cox K."/>
            <person name="Korf I."/>
            <person name="Meyers B.C."/>
            <person name="Michelmore R.W."/>
        </authorList>
    </citation>
    <scope>NUCLEOTIDE SEQUENCE [LARGE SCALE GENOMIC DNA]</scope>
    <source>
        <strain evidence="2">cv. Salinas</strain>
        <tissue evidence="1">Seedlings</tissue>
    </source>
</reference>
<comment type="caution">
    <text evidence="1">The sequence shown here is derived from an EMBL/GenBank/DDBJ whole genome shotgun (WGS) entry which is preliminary data.</text>
</comment>
<gene>
    <name evidence="1" type="ORF">LSAT_V11C800391550</name>
</gene>
<evidence type="ECO:0000313" key="1">
    <source>
        <dbReference type="EMBL" id="KAJ0189892.1"/>
    </source>
</evidence>
<dbReference type="EMBL" id="NBSK02000008">
    <property type="protein sequence ID" value="KAJ0189892.1"/>
    <property type="molecule type" value="Genomic_DNA"/>
</dbReference>